<dbReference type="InParanoid" id="D8M0J6"/>
<keyword evidence="2 7" id="KW-0808">Transferase</keyword>
<feature type="transmembrane region" description="Helical" evidence="7">
    <location>
        <begin position="188"/>
        <end position="213"/>
    </location>
</feature>
<dbReference type="InterPro" id="IPR001594">
    <property type="entry name" value="Palmitoyltrfase_DHHC"/>
</dbReference>
<feature type="domain" description="Palmitoyltransferase DHHC" evidence="8">
    <location>
        <begin position="77"/>
        <end position="230"/>
    </location>
</feature>
<comment type="similarity">
    <text evidence="7">Belongs to the DHHC palmitoyltransferase family.</text>
</comment>
<dbReference type="OrthoDB" id="331948at2759"/>
<dbReference type="PANTHER" id="PTHR12246">
    <property type="entry name" value="PALMITOYLTRANSFERASE ZDHHC16"/>
    <property type="match status" value="1"/>
</dbReference>
<evidence type="ECO:0000256" key="7">
    <source>
        <dbReference type="RuleBase" id="RU079119"/>
    </source>
</evidence>
<dbReference type="Proteomes" id="UP000008312">
    <property type="component" value="Unassembled WGS sequence"/>
</dbReference>
<evidence type="ECO:0000313" key="10">
    <source>
        <dbReference type="Proteomes" id="UP000008312"/>
    </source>
</evidence>
<gene>
    <name evidence="9" type="ORF">GSBLH_T00001730001</name>
</gene>
<dbReference type="RefSeq" id="XP_012895633.1">
    <property type="nucleotide sequence ID" value="XM_013040179.1"/>
</dbReference>
<dbReference type="GO" id="GO:0016020">
    <property type="term" value="C:membrane"/>
    <property type="evidence" value="ECO:0007669"/>
    <property type="project" value="UniProtKB-SubCell"/>
</dbReference>
<comment type="domain">
    <text evidence="7">The DHHC domain is required for palmitoyltransferase activity.</text>
</comment>
<keyword evidence="6 7" id="KW-0012">Acyltransferase</keyword>
<dbReference type="Pfam" id="PF01529">
    <property type="entry name" value="DHHC"/>
    <property type="match status" value="1"/>
</dbReference>
<organism evidence="9">
    <name type="scientific">Blastocystis hominis</name>
    <dbReference type="NCBI Taxonomy" id="12968"/>
    <lineage>
        <taxon>Eukaryota</taxon>
        <taxon>Sar</taxon>
        <taxon>Stramenopiles</taxon>
        <taxon>Bigyra</taxon>
        <taxon>Opalozoa</taxon>
        <taxon>Opalinata</taxon>
        <taxon>Blastocystidae</taxon>
        <taxon>Blastocystis</taxon>
    </lineage>
</organism>
<name>D8M0J6_BLAHO</name>
<accession>D8M0J6</accession>
<keyword evidence="5 7" id="KW-0472">Membrane</keyword>
<protein>
    <recommendedName>
        <fullName evidence="7">Palmitoyltransferase</fullName>
        <ecNumber evidence="7">2.3.1.225</ecNumber>
    </recommendedName>
</protein>
<evidence type="ECO:0000256" key="1">
    <source>
        <dbReference type="ARBA" id="ARBA00004141"/>
    </source>
</evidence>
<dbReference type="InterPro" id="IPR039859">
    <property type="entry name" value="PFA4/ZDH16/20/ERF2-like"/>
</dbReference>
<evidence type="ECO:0000256" key="4">
    <source>
        <dbReference type="ARBA" id="ARBA00022989"/>
    </source>
</evidence>
<dbReference type="OMA" id="SICSDEM"/>
<proteinExistence type="inferred from homology"/>
<comment type="subcellular location">
    <subcellularLocation>
        <location evidence="1">Membrane</location>
        <topology evidence="1">Multi-pass membrane protein</topology>
    </subcellularLocation>
</comment>
<evidence type="ECO:0000256" key="6">
    <source>
        <dbReference type="ARBA" id="ARBA00023315"/>
    </source>
</evidence>
<evidence type="ECO:0000256" key="5">
    <source>
        <dbReference type="ARBA" id="ARBA00023136"/>
    </source>
</evidence>
<sequence>MTFEMVLPIFGVSWLSAVILVVYYILLFLIIWSYLRSAFADPGVVDTELLKRIEENDKDSPMYRHCSYFFDAFVKVRKCKTIKPYRAHHCRRCQRCILKMDHHCPWISSCVGARNQKSFMLFLLYVILGEALALIMTVNYFIFYINKYRRYVHWIPFHYLFPQLVRWKRLHRFLQISHLQFPIFEDEYFPQVIVFIQGLFSSLFAVFCVILLWDQIKNIWYDYTFIEESQARIDGLENTHTFYESWKETMGEPFCFNWFLPIEGENMNKIISDLCHQMLLDNFHEKRE</sequence>
<dbReference type="GeneID" id="24918961"/>
<feature type="transmembrane region" description="Helical" evidence="7">
    <location>
        <begin position="12"/>
        <end position="35"/>
    </location>
</feature>
<evidence type="ECO:0000256" key="2">
    <source>
        <dbReference type="ARBA" id="ARBA00022679"/>
    </source>
</evidence>
<comment type="catalytic activity">
    <reaction evidence="7">
        <text>L-cysteinyl-[protein] + hexadecanoyl-CoA = S-hexadecanoyl-L-cysteinyl-[protein] + CoA</text>
        <dbReference type="Rhea" id="RHEA:36683"/>
        <dbReference type="Rhea" id="RHEA-COMP:10131"/>
        <dbReference type="Rhea" id="RHEA-COMP:11032"/>
        <dbReference type="ChEBI" id="CHEBI:29950"/>
        <dbReference type="ChEBI" id="CHEBI:57287"/>
        <dbReference type="ChEBI" id="CHEBI:57379"/>
        <dbReference type="ChEBI" id="CHEBI:74151"/>
        <dbReference type="EC" id="2.3.1.225"/>
    </reaction>
</comment>
<dbReference type="AlphaFoldDB" id="D8M0J6"/>
<keyword evidence="3 7" id="KW-0812">Transmembrane</keyword>
<keyword evidence="10" id="KW-1185">Reference proteome</keyword>
<dbReference type="EC" id="2.3.1.225" evidence="7"/>
<reference evidence="9" key="1">
    <citation type="submission" date="2010-02" db="EMBL/GenBank/DDBJ databases">
        <title>Sequencing and annotation of the Blastocystis hominis genome.</title>
        <authorList>
            <person name="Wincker P."/>
        </authorList>
    </citation>
    <scope>NUCLEOTIDE SEQUENCE</scope>
    <source>
        <strain evidence="9">Singapore isolate B</strain>
    </source>
</reference>
<evidence type="ECO:0000259" key="8">
    <source>
        <dbReference type="Pfam" id="PF01529"/>
    </source>
</evidence>
<dbReference type="PROSITE" id="PS50216">
    <property type="entry name" value="DHHC"/>
    <property type="match status" value="1"/>
</dbReference>
<dbReference type="GO" id="GO:0019706">
    <property type="term" value="F:protein-cysteine S-palmitoyltransferase activity"/>
    <property type="evidence" value="ECO:0007669"/>
    <property type="project" value="UniProtKB-EC"/>
</dbReference>
<dbReference type="EMBL" id="FN668643">
    <property type="protein sequence ID" value="CBK21585.2"/>
    <property type="molecule type" value="Genomic_DNA"/>
</dbReference>
<keyword evidence="4 7" id="KW-1133">Transmembrane helix</keyword>
<feature type="transmembrane region" description="Helical" evidence="7">
    <location>
        <begin position="122"/>
        <end position="145"/>
    </location>
</feature>
<evidence type="ECO:0000313" key="9">
    <source>
        <dbReference type="EMBL" id="CBK21585.2"/>
    </source>
</evidence>
<evidence type="ECO:0000256" key="3">
    <source>
        <dbReference type="ARBA" id="ARBA00022692"/>
    </source>
</evidence>